<dbReference type="GO" id="GO:0033063">
    <property type="term" value="C:Rad51B-Rad51C-Rad51D-XRCC2 complex"/>
    <property type="evidence" value="ECO:0007669"/>
    <property type="project" value="InterPro"/>
</dbReference>
<comment type="caution">
    <text evidence="1">The sequence shown here is derived from an EMBL/GenBank/DDBJ whole genome shotgun (WGS) entry which is preliminary data.</text>
</comment>
<dbReference type="InterPro" id="IPR030547">
    <property type="entry name" value="XRCC2"/>
</dbReference>
<sequence>MDVHVESLETARPSVSLLVIQLTVVHSSSHHSNSTVRVKLDTSPLTRIPVLPAFNRGDVIEIQGPASSGKTHLLYHILLSFLVPVSPPHAEIAVVVYDTDATFDIERFRRLLLSRISRHTLDPQESVRRALARLHLFRPTTLVQLAASIANLAAYHSSHMTNQEIAVLAIDSISPFHWADRFSTEQLRDAASAQNKRVPMALSLLRHVLDAVQGVRRSHRPLTVLTNWALNAAPSHSASVYKQHLHLFPVVEDGIADLGAKASSNTDHSSSSPFRLAHHISLSSPTSDQFASSPLDIALLRDPRHRQGIVDNGQVQCLTRSSGTRDIVRFTLEITDDDILVQPIELVP</sequence>
<evidence type="ECO:0000313" key="1">
    <source>
        <dbReference type="EMBL" id="KAF8446065.1"/>
    </source>
</evidence>
<accession>A0AAD4C2H5</accession>
<keyword evidence="2" id="KW-1185">Reference proteome</keyword>
<evidence type="ECO:0008006" key="3">
    <source>
        <dbReference type="Google" id="ProtNLM"/>
    </source>
</evidence>
<dbReference type="GO" id="GO:0005815">
    <property type="term" value="C:microtubule organizing center"/>
    <property type="evidence" value="ECO:0007669"/>
    <property type="project" value="TreeGrafter"/>
</dbReference>
<dbReference type="Proteomes" id="UP001194468">
    <property type="component" value="Unassembled WGS sequence"/>
</dbReference>
<gene>
    <name evidence="1" type="ORF">L210DRAFT_3758205</name>
</gene>
<name>A0AAD4C2H5_BOLED</name>
<dbReference type="PANTHER" id="PTHR46644">
    <property type="entry name" value="DNA REPAIR PROTEIN XRCC2"/>
    <property type="match status" value="1"/>
</dbReference>
<dbReference type="GO" id="GO:0000724">
    <property type="term" value="P:double-strand break repair via homologous recombination"/>
    <property type="evidence" value="ECO:0007669"/>
    <property type="project" value="InterPro"/>
</dbReference>
<reference evidence="1" key="2">
    <citation type="journal article" date="2020" name="Nat. Commun.">
        <title>Large-scale genome sequencing of mycorrhizal fungi provides insights into the early evolution of symbiotic traits.</title>
        <authorList>
            <person name="Miyauchi S."/>
            <person name="Kiss E."/>
            <person name="Kuo A."/>
            <person name="Drula E."/>
            <person name="Kohler A."/>
            <person name="Sanchez-Garcia M."/>
            <person name="Morin E."/>
            <person name="Andreopoulos B."/>
            <person name="Barry K.W."/>
            <person name="Bonito G."/>
            <person name="Buee M."/>
            <person name="Carver A."/>
            <person name="Chen C."/>
            <person name="Cichocki N."/>
            <person name="Clum A."/>
            <person name="Culley D."/>
            <person name="Crous P.W."/>
            <person name="Fauchery L."/>
            <person name="Girlanda M."/>
            <person name="Hayes R.D."/>
            <person name="Keri Z."/>
            <person name="LaButti K."/>
            <person name="Lipzen A."/>
            <person name="Lombard V."/>
            <person name="Magnuson J."/>
            <person name="Maillard F."/>
            <person name="Murat C."/>
            <person name="Nolan M."/>
            <person name="Ohm R.A."/>
            <person name="Pangilinan J."/>
            <person name="Pereira M.F."/>
            <person name="Perotto S."/>
            <person name="Peter M."/>
            <person name="Pfister S."/>
            <person name="Riley R."/>
            <person name="Sitrit Y."/>
            <person name="Stielow J.B."/>
            <person name="Szollosi G."/>
            <person name="Zifcakova L."/>
            <person name="Stursova M."/>
            <person name="Spatafora J.W."/>
            <person name="Tedersoo L."/>
            <person name="Vaario L.M."/>
            <person name="Yamada A."/>
            <person name="Yan M."/>
            <person name="Wang P."/>
            <person name="Xu J."/>
            <person name="Bruns T."/>
            <person name="Baldrian P."/>
            <person name="Vilgalys R."/>
            <person name="Dunand C."/>
            <person name="Henrissat B."/>
            <person name="Grigoriev I.V."/>
            <person name="Hibbett D."/>
            <person name="Nagy L.G."/>
            <person name="Martin F.M."/>
        </authorList>
    </citation>
    <scope>NUCLEOTIDE SEQUENCE</scope>
    <source>
        <strain evidence="1">BED1</strain>
    </source>
</reference>
<dbReference type="PANTHER" id="PTHR46644:SF2">
    <property type="entry name" value="DNA REPAIR PROTEIN XRCC2"/>
    <property type="match status" value="1"/>
</dbReference>
<dbReference type="Gene3D" id="3.40.50.300">
    <property type="entry name" value="P-loop containing nucleotide triphosphate hydrolases"/>
    <property type="match status" value="1"/>
</dbReference>
<organism evidence="1 2">
    <name type="scientific">Boletus edulis BED1</name>
    <dbReference type="NCBI Taxonomy" id="1328754"/>
    <lineage>
        <taxon>Eukaryota</taxon>
        <taxon>Fungi</taxon>
        <taxon>Dikarya</taxon>
        <taxon>Basidiomycota</taxon>
        <taxon>Agaricomycotina</taxon>
        <taxon>Agaricomycetes</taxon>
        <taxon>Agaricomycetidae</taxon>
        <taxon>Boletales</taxon>
        <taxon>Boletineae</taxon>
        <taxon>Boletaceae</taxon>
        <taxon>Boletoideae</taxon>
        <taxon>Boletus</taxon>
    </lineage>
</organism>
<dbReference type="GO" id="GO:0000400">
    <property type="term" value="F:four-way junction DNA binding"/>
    <property type="evidence" value="ECO:0007669"/>
    <property type="project" value="TreeGrafter"/>
</dbReference>
<dbReference type="AlphaFoldDB" id="A0AAD4C2H5"/>
<proteinExistence type="predicted"/>
<reference evidence="1" key="1">
    <citation type="submission" date="2019-10" db="EMBL/GenBank/DDBJ databases">
        <authorList>
            <consortium name="DOE Joint Genome Institute"/>
            <person name="Kuo A."/>
            <person name="Miyauchi S."/>
            <person name="Kiss E."/>
            <person name="Drula E."/>
            <person name="Kohler A."/>
            <person name="Sanchez-Garcia M."/>
            <person name="Andreopoulos B."/>
            <person name="Barry K.W."/>
            <person name="Bonito G."/>
            <person name="Buee M."/>
            <person name="Carver A."/>
            <person name="Chen C."/>
            <person name="Cichocki N."/>
            <person name="Clum A."/>
            <person name="Culley D."/>
            <person name="Crous P.W."/>
            <person name="Fauchery L."/>
            <person name="Girlanda M."/>
            <person name="Hayes R."/>
            <person name="Keri Z."/>
            <person name="LaButti K."/>
            <person name="Lipzen A."/>
            <person name="Lombard V."/>
            <person name="Magnuson J."/>
            <person name="Maillard F."/>
            <person name="Morin E."/>
            <person name="Murat C."/>
            <person name="Nolan M."/>
            <person name="Ohm R."/>
            <person name="Pangilinan J."/>
            <person name="Pereira M."/>
            <person name="Perotto S."/>
            <person name="Peter M."/>
            <person name="Riley R."/>
            <person name="Sitrit Y."/>
            <person name="Stielow B."/>
            <person name="Szollosi G."/>
            <person name="Zifcakova L."/>
            <person name="Stursova M."/>
            <person name="Spatafora J.W."/>
            <person name="Tedersoo L."/>
            <person name="Vaario L.-M."/>
            <person name="Yamada A."/>
            <person name="Yan M."/>
            <person name="Wang P."/>
            <person name="Xu J."/>
            <person name="Bruns T."/>
            <person name="Baldrian P."/>
            <person name="Vilgalys R."/>
            <person name="Henrissat B."/>
            <person name="Grigoriev I.V."/>
            <person name="Hibbett D."/>
            <person name="Nagy L.G."/>
            <person name="Martin F.M."/>
        </authorList>
    </citation>
    <scope>NUCLEOTIDE SEQUENCE</scope>
    <source>
        <strain evidence="1">BED1</strain>
    </source>
</reference>
<dbReference type="EMBL" id="WHUW01000005">
    <property type="protein sequence ID" value="KAF8446065.1"/>
    <property type="molecule type" value="Genomic_DNA"/>
</dbReference>
<evidence type="ECO:0000313" key="2">
    <source>
        <dbReference type="Proteomes" id="UP001194468"/>
    </source>
</evidence>
<dbReference type="SUPFAM" id="SSF52540">
    <property type="entry name" value="P-loop containing nucleoside triphosphate hydrolases"/>
    <property type="match status" value="1"/>
</dbReference>
<protein>
    <recommendedName>
        <fullName evidence="3">DNA recombination and repair protein Rad51-like C-terminal domain-containing protein</fullName>
    </recommendedName>
</protein>
<dbReference type="InterPro" id="IPR027417">
    <property type="entry name" value="P-loop_NTPase"/>
</dbReference>
<dbReference type="GO" id="GO:0005657">
    <property type="term" value="C:replication fork"/>
    <property type="evidence" value="ECO:0007669"/>
    <property type="project" value="InterPro"/>
</dbReference>
<dbReference type="GO" id="GO:0042148">
    <property type="term" value="P:DNA strand invasion"/>
    <property type="evidence" value="ECO:0007669"/>
    <property type="project" value="TreeGrafter"/>
</dbReference>
<dbReference type="CDD" id="cd19490">
    <property type="entry name" value="XRCC2"/>
    <property type="match status" value="1"/>
</dbReference>